<evidence type="ECO:0000256" key="2">
    <source>
        <dbReference type="ARBA" id="ARBA00022475"/>
    </source>
</evidence>
<comment type="caution">
    <text evidence="8">The sequence shown here is derived from an EMBL/GenBank/DDBJ whole genome shotgun (WGS) entry which is preliminary data.</text>
</comment>
<sequence length="62" mass="6674">MTTSTFVRPIRGRVIAGVCAAIANHYGWDVGGVRAGMLVLILFSGIGLVLYLALWLAIPSEW</sequence>
<evidence type="ECO:0000256" key="6">
    <source>
        <dbReference type="SAM" id="Phobius"/>
    </source>
</evidence>
<dbReference type="Pfam" id="PF04024">
    <property type="entry name" value="PspC"/>
    <property type="match status" value="1"/>
</dbReference>
<evidence type="ECO:0000259" key="7">
    <source>
        <dbReference type="Pfam" id="PF04024"/>
    </source>
</evidence>
<comment type="subcellular location">
    <subcellularLocation>
        <location evidence="1">Cell membrane</location>
        <topology evidence="1">Single-pass membrane protein</topology>
    </subcellularLocation>
</comment>
<evidence type="ECO:0000313" key="9">
    <source>
        <dbReference type="Proteomes" id="UP001596039"/>
    </source>
</evidence>
<evidence type="ECO:0000256" key="1">
    <source>
        <dbReference type="ARBA" id="ARBA00004162"/>
    </source>
</evidence>
<gene>
    <name evidence="8" type="ORF">ACFPJ4_07385</name>
</gene>
<name>A0ABW0NPX8_9MICO</name>
<keyword evidence="2" id="KW-1003">Cell membrane</keyword>
<evidence type="ECO:0000313" key="8">
    <source>
        <dbReference type="EMBL" id="MFC5502060.1"/>
    </source>
</evidence>
<organism evidence="8 9">
    <name type="scientific">Lysinimonas soli</name>
    <dbReference type="NCBI Taxonomy" id="1074233"/>
    <lineage>
        <taxon>Bacteria</taxon>
        <taxon>Bacillati</taxon>
        <taxon>Actinomycetota</taxon>
        <taxon>Actinomycetes</taxon>
        <taxon>Micrococcales</taxon>
        <taxon>Microbacteriaceae</taxon>
        <taxon>Lysinimonas</taxon>
    </lineage>
</organism>
<protein>
    <submittedName>
        <fullName evidence="8">PspC domain-containing protein</fullName>
    </submittedName>
</protein>
<keyword evidence="3 6" id="KW-0812">Transmembrane</keyword>
<keyword evidence="5 6" id="KW-0472">Membrane</keyword>
<reference evidence="9" key="1">
    <citation type="journal article" date="2019" name="Int. J. Syst. Evol. Microbiol.">
        <title>The Global Catalogue of Microorganisms (GCM) 10K type strain sequencing project: providing services to taxonomists for standard genome sequencing and annotation.</title>
        <authorList>
            <consortium name="The Broad Institute Genomics Platform"/>
            <consortium name="The Broad Institute Genome Sequencing Center for Infectious Disease"/>
            <person name="Wu L."/>
            <person name="Ma J."/>
        </authorList>
    </citation>
    <scope>NUCLEOTIDE SEQUENCE [LARGE SCALE GENOMIC DNA]</scope>
    <source>
        <strain evidence="9">CGMCC 4.6997</strain>
    </source>
</reference>
<keyword evidence="9" id="KW-1185">Reference proteome</keyword>
<accession>A0ABW0NPX8</accession>
<dbReference type="PANTHER" id="PTHR33885:SF3">
    <property type="entry name" value="PHAGE SHOCK PROTEIN C"/>
    <property type="match status" value="1"/>
</dbReference>
<evidence type="ECO:0000256" key="4">
    <source>
        <dbReference type="ARBA" id="ARBA00022989"/>
    </source>
</evidence>
<dbReference type="InterPro" id="IPR052027">
    <property type="entry name" value="PspC"/>
</dbReference>
<dbReference type="RefSeq" id="WP_386739718.1">
    <property type="nucleotide sequence ID" value="NZ_JBHSMG010000001.1"/>
</dbReference>
<dbReference type="Proteomes" id="UP001596039">
    <property type="component" value="Unassembled WGS sequence"/>
</dbReference>
<dbReference type="InterPro" id="IPR007168">
    <property type="entry name" value="Phageshock_PspC_N"/>
</dbReference>
<proteinExistence type="predicted"/>
<keyword evidence="4 6" id="KW-1133">Transmembrane helix</keyword>
<evidence type="ECO:0000256" key="3">
    <source>
        <dbReference type="ARBA" id="ARBA00022692"/>
    </source>
</evidence>
<feature type="transmembrane region" description="Helical" evidence="6">
    <location>
        <begin position="35"/>
        <end position="58"/>
    </location>
</feature>
<dbReference type="EMBL" id="JBHSMG010000001">
    <property type="protein sequence ID" value="MFC5502060.1"/>
    <property type="molecule type" value="Genomic_DNA"/>
</dbReference>
<dbReference type="PANTHER" id="PTHR33885">
    <property type="entry name" value="PHAGE SHOCK PROTEIN C"/>
    <property type="match status" value="1"/>
</dbReference>
<feature type="domain" description="Phage shock protein PspC N-terminal" evidence="7">
    <location>
        <begin position="5"/>
        <end position="61"/>
    </location>
</feature>
<evidence type="ECO:0000256" key="5">
    <source>
        <dbReference type="ARBA" id="ARBA00023136"/>
    </source>
</evidence>